<accession>A0A2Z3GYC1</accession>
<evidence type="ECO:0000313" key="3">
    <source>
        <dbReference type="Proteomes" id="UP000245802"/>
    </source>
</evidence>
<dbReference type="Pfam" id="PF11026">
    <property type="entry name" value="DUF2721"/>
    <property type="match status" value="1"/>
</dbReference>
<keyword evidence="1" id="KW-1133">Transmembrane helix</keyword>
<proteinExistence type="predicted"/>
<reference evidence="2 3" key="1">
    <citation type="submission" date="2018-01" db="EMBL/GenBank/DDBJ databases">
        <title>G. obscuriglobus.</title>
        <authorList>
            <person name="Franke J."/>
            <person name="Blomberg W."/>
            <person name="Selmecki A."/>
        </authorList>
    </citation>
    <scope>NUCLEOTIDE SEQUENCE [LARGE SCALE GENOMIC DNA]</scope>
    <source>
        <strain evidence="2 3">DSM 5831</strain>
    </source>
</reference>
<gene>
    <name evidence="2" type="ORF">C1280_18400</name>
</gene>
<dbReference type="KEGG" id="gog:C1280_18400"/>
<feature type="transmembrane region" description="Helical" evidence="1">
    <location>
        <begin position="12"/>
        <end position="34"/>
    </location>
</feature>
<name>A0A2Z3GYC1_9BACT</name>
<evidence type="ECO:0000313" key="2">
    <source>
        <dbReference type="EMBL" id="AWM38763.1"/>
    </source>
</evidence>
<dbReference type="Proteomes" id="UP000245802">
    <property type="component" value="Chromosome"/>
</dbReference>
<keyword evidence="1" id="KW-0472">Membrane</keyword>
<protein>
    <submittedName>
        <fullName evidence="2">DUF2721 domain-containing protein</fullName>
    </submittedName>
</protein>
<dbReference type="RefSeq" id="WP_010036358.1">
    <property type="nucleotide sequence ID" value="NZ_CP025958.1"/>
</dbReference>
<dbReference type="AlphaFoldDB" id="A0A2Z3GYC1"/>
<keyword evidence="3" id="KW-1185">Reference proteome</keyword>
<feature type="transmembrane region" description="Helical" evidence="1">
    <location>
        <begin position="117"/>
        <end position="138"/>
    </location>
</feature>
<dbReference type="InterPro" id="IPR021279">
    <property type="entry name" value="DUF2721"/>
</dbReference>
<keyword evidence="1" id="KW-0812">Transmembrane</keyword>
<organism evidence="2 3">
    <name type="scientific">Gemmata obscuriglobus</name>
    <dbReference type="NCBI Taxonomy" id="114"/>
    <lineage>
        <taxon>Bacteria</taxon>
        <taxon>Pseudomonadati</taxon>
        <taxon>Planctomycetota</taxon>
        <taxon>Planctomycetia</taxon>
        <taxon>Gemmatales</taxon>
        <taxon>Gemmataceae</taxon>
        <taxon>Gemmata</taxon>
    </lineage>
</organism>
<feature type="transmembrane region" description="Helical" evidence="1">
    <location>
        <begin position="83"/>
        <end position="105"/>
    </location>
</feature>
<dbReference type="EMBL" id="CP025958">
    <property type="protein sequence ID" value="AWM38763.1"/>
    <property type="molecule type" value="Genomic_DNA"/>
</dbReference>
<evidence type="ECO:0000256" key="1">
    <source>
        <dbReference type="SAM" id="Phobius"/>
    </source>
</evidence>
<dbReference type="OrthoDB" id="277598at2"/>
<sequence length="180" mass="18798">MTAIDFLGAGEILGAMITPALLISASGTLSLSTANRLGRVVDRIRALTEVAEGLPDGVVTEEVVAKRALIADQIRWHTQRLTLLQSTIVTLYTAIGLLVGASLTVGLSASTKWALGWIPVAFGLSGACALLVAAVRLIRESRLAVRGAQVELSYVAKVVARKTTVPVPIMDKPEGGQGEG</sequence>